<feature type="domain" description="Trypanosome variant surface glycoprotein C-terminal" evidence="10">
    <location>
        <begin position="409"/>
        <end position="525"/>
    </location>
</feature>
<evidence type="ECO:0000256" key="3">
    <source>
        <dbReference type="ARBA" id="ARBA00022475"/>
    </source>
</evidence>
<feature type="chain" id="PRO_5004221961" evidence="9">
    <location>
        <begin position="24"/>
        <end position="526"/>
    </location>
</feature>
<evidence type="ECO:0000256" key="9">
    <source>
        <dbReference type="SAM" id="SignalP"/>
    </source>
</evidence>
<evidence type="ECO:0000256" key="2">
    <source>
        <dbReference type="ARBA" id="ARBA00004609"/>
    </source>
</evidence>
<dbReference type="KEGG" id="tbr:Tb09.244.1410"/>
<evidence type="ECO:0000256" key="7">
    <source>
        <dbReference type="ARBA" id="ARBA00023180"/>
    </source>
</evidence>
<dbReference type="InParanoid" id="Q38CQ0"/>
<evidence type="ECO:0000259" key="11">
    <source>
        <dbReference type="Pfam" id="PF13206"/>
    </source>
</evidence>
<dbReference type="VEuPathDB" id="TriTrypDB:Tb927.9.16640"/>
<evidence type="ECO:0000256" key="4">
    <source>
        <dbReference type="ARBA" id="ARBA00022622"/>
    </source>
</evidence>
<dbReference type="PaxDb" id="5691-EAN77420"/>
<keyword evidence="6" id="KW-0472">Membrane</keyword>
<dbReference type="AlphaFoldDB" id="Q38CQ0"/>
<gene>
    <name evidence="12" type="ORF">Tb09.244.1410</name>
</gene>
<dbReference type="Proteomes" id="UP000008524">
    <property type="component" value="Chromosome 9"/>
</dbReference>
<comment type="subcellular location">
    <subcellularLocation>
        <location evidence="2">Cell membrane</location>
        <topology evidence="2">Lipid-anchor</topology>
        <topology evidence="2">GPI-anchor</topology>
    </subcellularLocation>
</comment>
<evidence type="ECO:0000313" key="12">
    <source>
        <dbReference type="EMBL" id="EAN77420.1"/>
    </source>
</evidence>
<dbReference type="RefSeq" id="XP_827750.1">
    <property type="nucleotide sequence ID" value="XM_822657.1"/>
</dbReference>
<keyword evidence="8" id="KW-0449">Lipoprotein</keyword>
<dbReference type="OMA" id="CAGANTD"/>
<dbReference type="InterPro" id="IPR019609">
    <property type="entry name" value="Variant_surf_glycoprt_trypan_C"/>
</dbReference>
<feature type="signal peptide" evidence="9">
    <location>
        <begin position="1"/>
        <end position="23"/>
    </location>
</feature>
<accession>Q38CQ0</accession>
<evidence type="ECO:0000256" key="5">
    <source>
        <dbReference type="ARBA" id="ARBA00022729"/>
    </source>
</evidence>
<proteinExistence type="predicted"/>
<comment type="function">
    <text evidence="1">VSG forms a coat on the surface of the parasite. The trypanosome evades the immune response of the host by expressing a series of antigenically distinct VSGs from an estimated 1000 VSG genes.</text>
</comment>
<evidence type="ECO:0000256" key="1">
    <source>
        <dbReference type="ARBA" id="ARBA00002523"/>
    </source>
</evidence>
<feature type="domain" description="Trypanosome variant surface glycoprotein B-type N-terminal" evidence="11">
    <location>
        <begin position="13"/>
        <end position="370"/>
    </location>
</feature>
<dbReference type="GO" id="GO:0098552">
    <property type="term" value="C:side of membrane"/>
    <property type="evidence" value="ECO:0007669"/>
    <property type="project" value="UniProtKB-KW"/>
</dbReference>
<reference evidence="12 13" key="2">
    <citation type="journal article" date="2005" name="Science">
        <title>The genome of the African trypanosome Trypanosoma brucei.</title>
        <authorList>
            <person name="Berriman M."/>
            <person name="Ghedin E."/>
            <person name="Hertz-Fowler C."/>
            <person name="Blandin G."/>
            <person name="Renauld H."/>
            <person name="Bartholomeu D.C."/>
            <person name="Lennard N.J."/>
            <person name="Caler E."/>
            <person name="Hamlin N.E."/>
            <person name="Haas B."/>
            <person name="Bohme U."/>
            <person name="Hannick L."/>
            <person name="Aslett M.A."/>
            <person name="Shallom J."/>
            <person name="Marcello L."/>
            <person name="Hou L."/>
            <person name="Wickstead B."/>
            <person name="Alsmark U.C."/>
            <person name="Arrowsmith C."/>
            <person name="Atkin R.J."/>
            <person name="Barron A.J."/>
            <person name="Bringaud F."/>
            <person name="Brooks K."/>
            <person name="Carrington M."/>
            <person name="Cherevach I."/>
            <person name="Chillingworth T.J."/>
            <person name="Churcher C."/>
            <person name="Clark L.N."/>
            <person name="Corton C.H."/>
            <person name="Cronin A."/>
            <person name="Davies R.M."/>
            <person name="Doggett J."/>
            <person name="Djikeng A."/>
            <person name="Feldblyum T."/>
            <person name="Field M.C."/>
            <person name="Fraser A."/>
            <person name="Goodhead I."/>
            <person name="Hance Z."/>
            <person name="Harper D."/>
            <person name="Harris B.R."/>
            <person name="Hauser H."/>
            <person name="Hostetler J."/>
            <person name="Ivens A."/>
            <person name="Jagels K."/>
            <person name="Johnson D."/>
            <person name="Johnson J."/>
            <person name="Jones K."/>
            <person name="Kerhornou A.X."/>
            <person name="Koo H."/>
            <person name="Larke N."/>
            <person name="Landfear S."/>
            <person name="Larkin C."/>
            <person name="Leech V."/>
            <person name="Line A."/>
            <person name="Lord A."/>
            <person name="Macleod A."/>
            <person name="Mooney P.J."/>
            <person name="Moule S."/>
            <person name="Martin D.M."/>
            <person name="Morgan G.W."/>
            <person name="Mungall K."/>
            <person name="Norbertczak H."/>
            <person name="Ormond D."/>
            <person name="Pai G."/>
            <person name="Peacock C.S."/>
            <person name="Peterson J."/>
            <person name="Quail M.A."/>
            <person name="Rabbinowitsch E."/>
            <person name="Rajandream M.A."/>
            <person name="Reitter C."/>
            <person name="Salzberg S.L."/>
            <person name="Sanders M."/>
            <person name="Schobel S."/>
            <person name="Sharp S."/>
            <person name="Simmonds M."/>
            <person name="Simpson A.J."/>
            <person name="Tallon L."/>
            <person name="Turner C.M."/>
            <person name="Tait A."/>
            <person name="Tivey A.R."/>
            <person name="Van Aken S."/>
            <person name="Walker D."/>
            <person name="Wanless D."/>
            <person name="Wang S."/>
            <person name="White B."/>
            <person name="White O."/>
            <person name="Whitehead S."/>
            <person name="Woodward J."/>
            <person name="Wortman J."/>
            <person name="Adams M.D."/>
            <person name="Embley T.M."/>
            <person name="Gull K."/>
            <person name="Ullu E."/>
            <person name="Barry J.D."/>
            <person name="Fairlamb A.H."/>
            <person name="Opperdoes F."/>
            <person name="Barrell B.G."/>
            <person name="Donelson J.E."/>
            <person name="Hall N."/>
            <person name="Fraser C.M."/>
            <person name="Melville S.E."/>
            <person name="El-Sayed N.M."/>
        </authorList>
    </citation>
    <scope>NUCLEOTIDE SEQUENCE [LARGE SCALE GENOMIC DNA]</scope>
    <source>
        <strain evidence="12 13">927/4 GUTat10.1</strain>
    </source>
</reference>
<dbReference type="GO" id="GO:0020033">
    <property type="term" value="P:antigenic variation"/>
    <property type="evidence" value="ECO:0000304"/>
    <property type="project" value="GeneDB"/>
</dbReference>
<sequence>MHTALICAVLLTMAMVLRQQAQGAVKDNEHGGDCAALCGLIQFAEPNTPAISLPQEITEIADELLAVNLSMSEAALQQLVTKHKDKSWDDIPASDKPAAQPYKEHWQHWQKLAADPKPETVKFKLEQFRKVSQNTMAKNKFHLIADAALELATEAKMLLQKKTKTDIDTKLTKALNGNNAPTNTFTFSGKTRSQLCGTGTTTPGEQAGKALLVDLLCICAGANTDTTAGKSCCKGCETNPNHDEWQPATNAKLRAEHIAKQCPTTRATADKSTTKLHHLLGDFYTQVNTAKGTGQEMKYALGTVGGNGNDGCTGKVGSTNNGRCVKYTDNSILKGTPQLDWVQNLIDAAADYDARTDNMNKIQRIADKMEVLNKTATALLWEQQPVPILQTKAATTTTHQTAEETKQECKAITKAADCNSNGNCKWTKPDVKTGTHCELNTTTSEQAAQTGGGAAGATTTVKCSDYGTKDKCEEVNKGKDKPVCGWRIGKDNEDDKGTEKCRDSSILPNKHFALSVVSAAFAALLF</sequence>
<name>Q38CQ0_TRYB2</name>
<evidence type="ECO:0000313" key="13">
    <source>
        <dbReference type="Proteomes" id="UP000008524"/>
    </source>
</evidence>
<evidence type="ECO:0000256" key="8">
    <source>
        <dbReference type="ARBA" id="ARBA00023288"/>
    </source>
</evidence>
<dbReference type="EMBL" id="CM000207">
    <property type="protein sequence ID" value="EAN77420.1"/>
    <property type="molecule type" value="Genomic_DNA"/>
</dbReference>
<dbReference type="GO" id="GO:0005886">
    <property type="term" value="C:plasma membrane"/>
    <property type="evidence" value="ECO:0007669"/>
    <property type="project" value="UniProtKB-SubCell"/>
</dbReference>
<keyword evidence="7" id="KW-0325">Glycoprotein</keyword>
<dbReference type="Pfam" id="PF13206">
    <property type="entry name" value="VSG_B"/>
    <property type="match status" value="1"/>
</dbReference>
<keyword evidence="13" id="KW-1185">Reference proteome</keyword>
<keyword evidence="3" id="KW-1003">Cell membrane</keyword>
<dbReference type="InterPro" id="IPR025932">
    <property type="entry name" value="Trypano_VSG_B_N_dom"/>
</dbReference>
<evidence type="ECO:0000259" key="10">
    <source>
        <dbReference type="Pfam" id="PF10659"/>
    </source>
</evidence>
<keyword evidence="4" id="KW-0336">GPI-anchor</keyword>
<dbReference type="GeneID" id="3661332"/>
<evidence type="ECO:0000256" key="6">
    <source>
        <dbReference type="ARBA" id="ARBA00023136"/>
    </source>
</evidence>
<reference evidence="12 13" key="1">
    <citation type="journal article" date="2005" name="Science">
        <title>Comparative genomics of trypanosomatid parasitic protozoa.</title>
        <authorList>
            <person name="El-Sayed N.M."/>
            <person name="Myler P.J."/>
            <person name="Blandin G."/>
            <person name="Berriman M."/>
            <person name="Crabtree J."/>
            <person name="Aggarwal G."/>
            <person name="Caler E."/>
            <person name="Renauld H."/>
            <person name="Worthey E.A."/>
            <person name="Hertz-Fowler C."/>
            <person name="Ghedin E."/>
            <person name="Peacock C."/>
            <person name="Bartholomeu D.C."/>
            <person name="Haas B.J."/>
            <person name="Tran A.N."/>
            <person name="Wortman J.R."/>
            <person name="Alsmark U.C."/>
            <person name="Angiuoli S."/>
            <person name="Anupama A."/>
            <person name="Badger J."/>
            <person name="Bringaud F."/>
            <person name="Cadag E."/>
            <person name="Carlton J.M."/>
            <person name="Cerqueira G.C."/>
            <person name="Creasy T."/>
            <person name="Delcher A.L."/>
            <person name="Djikeng A."/>
            <person name="Embley T.M."/>
            <person name="Hauser C."/>
            <person name="Ivens A.C."/>
            <person name="Kummerfeld S.K."/>
            <person name="Pereira-Leal J.B."/>
            <person name="Nilsson D."/>
            <person name="Peterson J."/>
            <person name="Salzberg S.L."/>
            <person name="Shallom J."/>
            <person name="Silva J.C."/>
            <person name="Sundaram J."/>
            <person name="Westenberger S."/>
            <person name="White O."/>
            <person name="Melville S.E."/>
            <person name="Donelson J.E."/>
            <person name="Andersson B."/>
            <person name="Stuart K.D."/>
            <person name="Hall N."/>
        </authorList>
    </citation>
    <scope>NUCLEOTIDE SEQUENCE [LARGE SCALE GENOMIC DNA]</scope>
    <source>
        <strain evidence="12 13">927/4 GUTat10.1</strain>
    </source>
</reference>
<dbReference type="Pfam" id="PF10659">
    <property type="entry name" value="Trypan_glycop_C"/>
    <property type="match status" value="1"/>
</dbReference>
<keyword evidence="5 9" id="KW-0732">Signal</keyword>
<protein>
    <submittedName>
        <fullName evidence="12">Variant surface glycoprotein (VSG), putative</fullName>
    </submittedName>
</protein>
<organism evidence="12 13">
    <name type="scientific">Trypanosoma brucei brucei (strain 927/4 GUTat10.1)</name>
    <dbReference type="NCBI Taxonomy" id="185431"/>
    <lineage>
        <taxon>Eukaryota</taxon>
        <taxon>Discoba</taxon>
        <taxon>Euglenozoa</taxon>
        <taxon>Kinetoplastea</taxon>
        <taxon>Metakinetoplastina</taxon>
        <taxon>Trypanosomatida</taxon>
        <taxon>Trypanosomatidae</taxon>
        <taxon>Trypanosoma</taxon>
    </lineage>
</organism>